<keyword evidence="11" id="KW-1185">Reference proteome</keyword>
<keyword evidence="8 9" id="KW-0472">Membrane</keyword>
<reference evidence="11" key="1">
    <citation type="submission" date="2015-10" db="EMBL/GenBank/DDBJ databases">
        <title>Niche specialization of a soil ammonia-oxidizing archaeon, Candidatus Nitrosocosmicus oleophilus.</title>
        <authorList>
            <person name="Jung M.-Y."/>
            <person name="Rhee S.-K."/>
        </authorList>
    </citation>
    <scope>NUCLEOTIDE SEQUENCE [LARGE SCALE GENOMIC DNA]</scope>
    <source>
        <strain evidence="11">MY3</strain>
    </source>
</reference>
<dbReference type="GO" id="GO:0035435">
    <property type="term" value="P:phosphate ion transmembrane transport"/>
    <property type="evidence" value="ECO:0007669"/>
    <property type="project" value="TreeGrafter"/>
</dbReference>
<feature type="transmembrane region" description="Helical" evidence="9">
    <location>
        <begin position="110"/>
        <end position="130"/>
    </location>
</feature>
<proteinExistence type="inferred from homology"/>
<evidence type="ECO:0000256" key="9">
    <source>
        <dbReference type="SAM" id="Phobius"/>
    </source>
</evidence>
<organism evidence="10 11">
    <name type="scientific">Candidatus Nitrosocosmicus oleophilus</name>
    <dbReference type="NCBI Taxonomy" id="1353260"/>
    <lineage>
        <taxon>Archaea</taxon>
        <taxon>Nitrososphaerota</taxon>
        <taxon>Nitrososphaeria</taxon>
        <taxon>Nitrososphaerales</taxon>
        <taxon>Nitrososphaeraceae</taxon>
        <taxon>Candidatus Nitrosocosmicus</taxon>
    </lineage>
</organism>
<feature type="transmembrane region" description="Helical" evidence="9">
    <location>
        <begin position="83"/>
        <end position="103"/>
    </location>
</feature>
<keyword evidence="7 9" id="KW-1133">Transmembrane helix</keyword>
<comment type="subcellular location">
    <subcellularLocation>
        <location evidence="2">Membrane</location>
        <topology evidence="2">Multi-pass membrane protein</topology>
    </subcellularLocation>
</comment>
<dbReference type="GO" id="GO:0016020">
    <property type="term" value="C:membrane"/>
    <property type="evidence" value="ECO:0007669"/>
    <property type="project" value="UniProtKB-SubCell"/>
</dbReference>
<comment type="similarity">
    <text evidence="3">Belongs to the inorganic phosphate transporter (PiT) (TC 2.A.20) family.</text>
</comment>
<keyword evidence="6 9" id="KW-0812">Transmembrane</keyword>
<feature type="transmembrane region" description="Helical" evidence="9">
    <location>
        <begin position="6"/>
        <end position="25"/>
    </location>
</feature>
<keyword evidence="5" id="KW-0592">Phosphate transport</keyword>
<feature type="transmembrane region" description="Helical" evidence="9">
    <location>
        <begin position="220"/>
        <end position="242"/>
    </location>
</feature>
<protein>
    <submittedName>
        <fullName evidence="10">Low-affinity inorganic phosphate transporter 1</fullName>
    </submittedName>
</protein>
<dbReference type="Proteomes" id="UP000058925">
    <property type="component" value="Chromosome"/>
</dbReference>
<comment type="function">
    <text evidence="1">Potential transporter for phosphate.</text>
</comment>
<evidence type="ECO:0000256" key="6">
    <source>
        <dbReference type="ARBA" id="ARBA00022692"/>
    </source>
</evidence>
<dbReference type="InterPro" id="IPR001204">
    <property type="entry name" value="Phos_transporter"/>
</dbReference>
<feature type="transmembrane region" description="Helical" evidence="9">
    <location>
        <begin position="262"/>
        <end position="288"/>
    </location>
</feature>
<dbReference type="PANTHER" id="PTHR11101">
    <property type="entry name" value="PHOSPHATE TRANSPORTER"/>
    <property type="match status" value="1"/>
</dbReference>
<evidence type="ECO:0000313" key="11">
    <source>
        <dbReference type="Proteomes" id="UP000058925"/>
    </source>
</evidence>
<dbReference type="Pfam" id="PF01384">
    <property type="entry name" value="PHO4"/>
    <property type="match status" value="1"/>
</dbReference>
<keyword evidence="4" id="KW-0813">Transport</keyword>
<name>A0A654LW50_9ARCH</name>
<evidence type="ECO:0000256" key="7">
    <source>
        <dbReference type="ARBA" id="ARBA00022989"/>
    </source>
</evidence>
<dbReference type="EMBL" id="CP012850">
    <property type="protein sequence ID" value="ALI35217.1"/>
    <property type="molecule type" value="Genomic_DNA"/>
</dbReference>
<evidence type="ECO:0000256" key="1">
    <source>
        <dbReference type="ARBA" id="ARBA00001981"/>
    </source>
</evidence>
<feature type="transmembrane region" description="Helical" evidence="9">
    <location>
        <begin position="46"/>
        <end position="68"/>
    </location>
</feature>
<dbReference type="GO" id="GO:0005315">
    <property type="term" value="F:phosphate transmembrane transporter activity"/>
    <property type="evidence" value="ECO:0007669"/>
    <property type="project" value="InterPro"/>
</dbReference>
<evidence type="ECO:0000256" key="2">
    <source>
        <dbReference type="ARBA" id="ARBA00004141"/>
    </source>
</evidence>
<accession>A0A654LW50</accession>
<dbReference type="PANTHER" id="PTHR11101:SF80">
    <property type="entry name" value="PHOSPHATE TRANSPORTER"/>
    <property type="match status" value="1"/>
</dbReference>
<gene>
    <name evidence="10" type="primary">pitA</name>
    <name evidence="10" type="ORF">NMY3_01012</name>
</gene>
<sequence>MEENLMYITIGAISSALLFDFVNGFHDSANAIATVVGTRTLKPLHAVTMASITNFIGPFIFGTAVAATVGKGIIQPEFATTEVILAGLIGAIVWNLITWYFGLPSSSSHALIGGLIGSALISGGIQAIVFEGLEKTIVFMVASPALGFFMAFILAILLVYFLKRKKPRSINKVFGKLQICSSIFFSLTHGANDGQKTMGVITALLIAGGFLESTEFVVPIWVILSAAIAIGLGTFFGGWRIVKTMAFKLTDLKPYQGFCAETGGGVILAAMAWLGIPVSTTQAISGAIMGVGATRRLSAVRWGVGKRIIYAWIITIPASAAIAALVFVVFSFFTYML</sequence>
<evidence type="ECO:0000256" key="5">
    <source>
        <dbReference type="ARBA" id="ARBA00022592"/>
    </source>
</evidence>
<evidence type="ECO:0000256" key="3">
    <source>
        <dbReference type="ARBA" id="ARBA00009916"/>
    </source>
</evidence>
<evidence type="ECO:0000256" key="8">
    <source>
        <dbReference type="ARBA" id="ARBA00023136"/>
    </source>
</evidence>
<feature type="transmembrane region" description="Helical" evidence="9">
    <location>
        <begin position="136"/>
        <end position="161"/>
    </location>
</feature>
<dbReference type="AlphaFoldDB" id="A0A654LW50"/>
<evidence type="ECO:0000313" key="10">
    <source>
        <dbReference type="EMBL" id="ALI35217.1"/>
    </source>
</evidence>
<evidence type="ECO:0000256" key="4">
    <source>
        <dbReference type="ARBA" id="ARBA00022448"/>
    </source>
</evidence>
<dbReference type="KEGG" id="taa:NMY3_01012"/>
<feature type="transmembrane region" description="Helical" evidence="9">
    <location>
        <begin position="309"/>
        <end position="333"/>
    </location>
</feature>